<dbReference type="Gene3D" id="3.40.50.150">
    <property type="entry name" value="Vaccinia Virus protein VP39"/>
    <property type="match status" value="1"/>
</dbReference>
<name>A0ABX6RF43_PSEMX</name>
<dbReference type="InterPro" id="IPR029063">
    <property type="entry name" value="SAM-dependent_MTases_sf"/>
</dbReference>
<accession>A0ABX6RF43</accession>
<proteinExistence type="predicted"/>
<reference evidence="2 3" key="1">
    <citation type="submission" date="2020-08" db="EMBL/GenBank/DDBJ databases">
        <title>Streptomycin resistant and MDR strain, P. mexicana.</title>
        <authorList>
            <person name="Ganesh-kumar S."/>
            <person name="Zhe T."/>
            <person name="Yu Z."/>
            <person name="Min Y."/>
        </authorList>
    </citation>
    <scope>NUCLEOTIDE SEQUENCE [LARGE SCALE GENOMIC DNA]</scope>
    <source>
        <strain evidence="2 3">GTZY</strain>
    </source>
</reference>
<organism evidence="2 3">
    <name type="scientific">Pseudoxanthomonas mexicana</name>
    <dbReference type="NCBI Taxonomy" id="128785"/>
    <lineage>
        <taxon>Bacteria</taxon>
        <taxon>Pseudomonadati</taxon>
        <taxon>Pseudomonadota</taxon>
        <taxon>Gammaproteobacteria</taxon>
        <taxon>Lysobacterales</taxon>
        <taxon>Lysobacteraceae</taxon>
        <taxon>Pseudoxanthomonas</taxon>
    </lineage>
</organism>
<feature type="domain" description="Methyltransferase type 11" evidence="1">
    <location>
        <begin position="58"/>
        <end position="152"/>
    </location>
</feature>
<keyword evidence="2" id="KW-0808">Transferase</keyword>
<dbReference type="EMBL" id="CP060028">
    <property type="protein sequence ID" value="QND81893.1"/>
    <property type="molecule type" value="Genomic_DNA"/>
</dbReference>
<dbReference type="PANTHER" id="PTHR43591:SF110">
    <property type="entry name" value="RHODANESE DOMAIN-CONTAINING PROTEIN"/>
    <property type="match status" value="1"/>
</dbReference>
<dbReference type="PANTHER" id="PTHR43591">
    <property type="entry name" value="METHYLTRANSFERASE"/>
    <property type="match status" value="1"/>
</dbReference>
<dbReference type="Proteomes" id="UP000515506">
    <property type="component" value="Chromosome"/>
</dbReference>
<keyword evidence="3" id="KW-1185">Reference proteome</keyword>
<dbReference type="CDD" id="cd02440">
    <property type="entry name" value="AdoMet_MTases"/>
    <property type="match status" value="1"/>
</dbReference>
<protein>
    <submittedName>
        <fullName evidence="2">Class I SAM-dependent methyltransferase</fullName>
    </submittedName>
</protein>
<dbReference type="SUPFAM" id="SSF53335">
    <property type="entry name" value="S-adenosyl-L-methionine-dependent methyltransferases"/>
    <property type="match status" value="1"/>
</dbReference>
<dbReference type="Pfam" id="PF08241">
    <property type="entry name" value="Methyltransf_11"/>
    <property type="match status" value="1"/>
</dbReference>
<dbReference type="InterPro" id="IPR013216">
    <property type="entry name" value="Methyltransf_11"/>
</dbReference>
<sequence>MDASFPFVEQERKLAWTSYWRSGVLHSCPTSFSGNYGGVIADFWRTVGAAIPGPVRILDLGTGNGSIPKLLSEVIRAPAVVEIDAVDLADVAPGWHAADATRVRFHPGVLMERLPFPSGCFDVICSQFGIEYARAPDAWLEALRVLVKGGRLEWVLHHRESVFARVAASERDHLAWLLQPGGLMDAAVELAPWVARVRAGDATVAAEPKANALRERFNAVQRDLESRMGRMPSPDVLGEVRAHLHTILAGSPEPAVELADYRRLLEQAQLRSAELVACALSEEQISELRSLLMAQRPDAAVEFKTLRQSQGLLAWTLSLHDGGSSIA</sequence>
<evidence type="ECO:0000259" key="1">
    <source>
        <dbReference type="Pfam" id="PF08241"/>
    </source>
</evidence>
<evidence type="ECO:0000313" key="2">
    <source>
        <dbReference type="EMBL" id="QND81893.1"/>
    </source>
</evidence>
<dbReference type="GO" id="GO:0032259">
    <property type="term" value="P:methylation"/>
    <property type="evidence" value="ECO:0007669"/>
    <property type="project" value="UniProtKB-KW"/>
</dbReference>
<dbReference type="RefSeq" id="WP_185896912.1">
    <property type="nucleotide sequence ID" value="NZ_CP060028.1"/>
</dbReference>
<gene>
    <name evidence="2" type="ORF">H4W19_09255</name>
</gene>
<dbReference type="GO" id="GO:0008168">
    <property type="term" value="F:methyltransferase activity"/>
    <property type="evidence" value="ECO:0007669"/>
    <property type="project" value="UniProtKB-KW"/>
</dbReference>
<keyword evidence="2" id="KW-0489">Methyltransferase</keyword>
<evidence type="ECO:0000313" key="3">
    <source>
        <dbReference type="Proteomes" id="UP000515506"/>
    </source>
</evidence>